<dbReference type="InterPro" id="IPR019861">
    <property type="entry name" value="PorP/SprF_Bacteroidetes"/>
</dbReference>
<keyword evidence="3" id="KW-1185">Reference proteome</keyword>
<evidence type="ECO:0000256" key="1">
    <source>
        <dbReference type="SAM" id="SignalP"/>
    </source>
</evidence>
<feature type="chain" id="PRO_5047036369" evidence="1">
    <location>
        <begin position="24"/>
        <end position="325"/>
    </location>
</feature>
<organism evidence="2 3">
    <name type="scientific">Zhouia spongiae</name>
    <dbReference type="NCBI Taxonomy" id="2202721"/>
    <lineage>
        <taxon>Bacteria</taxon>
        <taxon>Pseudomonadati</taxon>
        <taxon>Bacteroidota</taxon>
        <taxon>Flavobacteriia</taxon>
        <taxon>Flavobacteriales</taxon>
        <taxon>Flavobacteriaceae</taxon>
        <taxon>Zhouia</taxon>
    </lineage>
</organism>
<keyword evidence="1" id="KW-0732">Signal</keyword>
<proteinExistence type="predicted"/>
<gene>
    <name evidence="2" type="ORF">MQE36_05030</name>
</gene>
<dbReference type="EMBL" id="CP094326">
    <property type="protein sequence ID" value="UNY99709.1"/>
    <property type="molecule type" value="Genomic_DNA"/>
</dbReference>
<protein>
    <submittedName>
        <fullName evidence="2">Type IX secretion system membrane protein PorP/SprF</fullName>
    </submittedName>
</protein>
<sequence length="325" mass="37434">MKQVVTYLCSIFCVLMSVYQSKAQEITLPPYTQYLADNPFILSPTFAGIGDHIRTRLNGVTQWVGVKDAPDTQSLAIDMRVGNRSGIGATLFNDRNGFTHTRGAKLSFAHHLTFDAFENHFMSFGLSYNFNQFRIDTETFDPNDPAVNDRKTNNHNFDVGFLYRLQDFYFSLNASNLLNKDLDLFAINEPNALRNYYIYSGYKWRPHRTSKFEIEPSVFLQLFESDGRSNTDFNVRFRQYDLENSYWAAISYRFLNDQFLDPLNITPMVGLNIKNFFFAYGYQVTLNELIGYNSGTHMITIGFDFFQGISECPCTQKKGSASKVF</sequence>
<feature type="signal peptide" evidence="1">
    <location>
        <begin position="1"/>
        <end position="23"/>
    </location>
</feature>
<accession>A0ABY3YPK7</accession>
<evidence type="ECO:0000313" key="3">
    <source>
        <dbReference type="Proteomes" id="UP000829476"/>
    </source>
</evidence>
<reference evidence="2 3" key="1">
    <citation type="journal article" date="2018" name="Int. J. Syst. Evol. Microbiol.">
        <title>Zhouia spongiae sp. nov., isolated from a marine sponge.</title>
        <authorList>
            <person name="Zhuang L."/>
            <person name="Lin B."/>
            <person name="Qin F."/>
            <person name="Luo L."/>
        </authorList>
    </citation>
    <scope>NUCLEOTIDE SEQUENCE [LARGE SCALE GENOMIC DNA]</scope>
    <source>
        <strain evidence="2 3">HN-Y44</strain>
    </source>
</reference>
<name>A0ABY3YPK7_9FLAO</name>
<dbReference type="Pfam" id="PF11751">
    <property type="entry name" value="PorP_SprF"/>
    <property type="match status" value="1"/>
</dbReference>
<evidence type="ECO:0000313" key="2">
    <source>
        <dbReference type="EMBL" id="UNY99709.1"/>
    </source>
</evidence>
<dbReference type="Proteomes" id="UP000829476">
    <property type="component" value="Chromosome"/>
</dbReference>
<dbReference type="RefSeq" id="WP_242938081.1">
    <property type="nucleotide sequence ID" value="NZ_CP094326.1"/>
</dbReference>
<dbReference type="NCBIfam" id="TIGR03519">
    <property type="entry name" value="T9SS_PorP_fam"/>
    <property type="match status" value="1"/>
</dbReference>